<evidence type="ECO:0000313" key="1">
    <source>
        <dbReference type="EnsemblMetazoa" id="BGLB023722-PA"/>
    </source>
</evidence>
<organism evidence="1 2">
    <name type="scientific">Biomphalaria glabrata</name>
    <name type="common">Bloodfluke planorb</name>
    <name type="synonym">Freshwater snail</name>
    <dbReference type="NCBI Taxonomy" id="6526"/>
    <lineage>
        <taxon>Eukaryota</taxon>
        <taxon>Metazoa</taxon>
        <taxon>Spiralia</taxon>
        <taxon>Lophotrochozoa</taxon>
        <taxon>Mollusca</taxon>
        <taxon>Gastropoda</taxon>
        <taxon>Heterobranchia</taxon>
        <taxon>Euthyneura</taxon>
        <taxon>Panpulmonata</taxon>
        <taxon>Hygrophila</taxon>
        <taxon>Lymnaeoidea</taxon>
        <taxon>Planorbidae</taxon>
        <taxon>Biomphalaria</taxon>
    </lineage>
</organism>
<dbReference type="KEGG" id="bgt:106057723"/>
<protein>
    <submittedName>
        <fullName evidence="1">Uncharacterized protein</fullName>
    </submittedName>
</protein>
<sequence>NVSSRNDRSGIIANVGYPWLYTSGTLTTWNIIAQPDHIVTLNISSVGYSYLYINGGNGNVLVSYPTTVVSTRNSLLVNSLNQYNTGFFYATYMTHGKFYNEVCASTNQCDFGLVCSGSRCACSSNEYYDQSSKTCLL</sequence>
<dbReference type="VEuPathDB" id="VectorBase:BGLAX_027617"/>
<reference evidence="1" key="1">
    <citation type="submission" date="2020-05" db="UniProtKB">
        <authorList>
            <consortium name="EnsemblMetazoa"/>
        </authorList>
    </citation>
    <scope>IDENTIFICATION</scope>
    <source>
        <strain evidence="1">BB02</strain>
    </source>
</reference>
<dbReference type="VEuPathDB" id="VectorBase:BGLB023722"/>
<proteinExistence type="predicted"/>
<accession>A0A2C9KUK3</accession>
<dbReference type="EnsemblMetazoa" id="BGLB023722-RA">
    <property type="protein sequence ID" value="BGLB023722-PA"/>
    <property type="gene ID" value="BGLB023722"/>
</dbReference>
<name>A0A2C9KUK3_BIOGL</name>
<dbReference type="Proteomes" id="UP000076420">
    <property type="component" value="Unassembled WGS sequence"/>
</dbReference>
<dbReference type="InterPro" id="IPR035914">
    <property type="entry name" value="Sperma_CUB_dom_sf"/>
</dbReference>
<dbReference type="AlphaFoldDB" id="A0A2C9KUK3"/>
<evidence type="ECO:0000313" key="2">
    <source>
        <dbReference type="Proteomes" id="UP000076420"/>
    </source>
</evidence>
<gene>
    <name evidence="1" type="primary">106057723</name>
</gene>
<dbReference type="SUPFAM" id="SSF49854">
    <property type="entry name" value="Spermadhesin, CUB domain"/>
    <property type="match status" value="1"/>
</dbReference>